<dbReference type="InterPro" id="IPR013839">
    <property type="entry name" value="DNAligase_adenylation"/>
</dbReference>
<feature type="domain" description="NAD-dependent DNA ligase adenylation" evidence="1">
    <location>
        <begin position="76"/>
        <end position="165"/>
    </location>
</feature>
<feature type="non-terminal residue" evidence="2">
    <location>
        <position position="166"/>
    </location>
</feature>
<dbReference type="Pfam" id="PF01653">
    <property type="entry name" value="DNA_ligase_aden"/>
    <property type="match status" value="1"/>
</dbReference>
<evidence type="ECO:0000259" key="1">
    <source>
        <dbReference type="Pfam" id="PF01653"/>
    </source>
</evidence>
<evidence type="ECO:0000313" key="2">
    <source>
        <dbReference type="EMBL" id="KKM67223.1"/>
    </source>
</evidence>
<comment type="caution">
    <text evidence="2">The sequence shown here is derived from an EMBL/GenBank/DDBJ whole genome shotgun (WGS) entry which is preliminary data.</text>
</comment>
<organism evidence="2">
    <name type="scientific">marine sediment metagenome</name>
    <dbReference type="NCBI Taxonomy" id="412755"/>
    <lineage>
        <taxon>unclassified sequences</taxon>
        <taxon>metagenomes</taxon>
        <taxon>ecological metagenomes</taxon>
    </lineage>
</organism>
<sequence>MELKHTDALRSFDDASFQDLILALIHADDMYHNGEEPIVEDKEYDIAKRFACAQNPAHVYFTGIGSGVRGGKIKLPYQMGSLDQVYEGGDLENWIRSNDLGSSNILITDKLDGTSALIVYGEDGELQIAYSRGNGIEGADITRHIRNIPSVPKTVSEAMVVRAEVI</sequence>
<reference evidence="2" key="1">
    <citation type="journal article" date="2015" name="Nature">
        <title>Complex archaea that bridge the gap between prokaryotes and eukaryotes.</title>
        <authorList>
            <person name="Spang A."/>
            <person name="Saw J.H."/>
            <person name="Jorgensen S.L."/>
            <person name="Zaremba-Niedzwiedzka K."/>
            <person name="Martijn J."/>
            <person name="Lind A.E."/>
            <person name="van Eijk R."/>
            <person name="Schleper C."/>
            <person name="Guy L."/>
            <person name="Ettema T.J."/>
        </authorList>
    </citation>
    <scope>NUCLEOTIDE SEQUENCE</scope>
</reference>
<name>A0A0F9JCD1_9ZZZZ</name>
<gene>
    <name evidence="2" type="ORF">LCGC14_1473390</name>
</gene>
<protein>
    <recommendedName>
        <fullName evidence="1">NAD-dependent DNA ligase adenylation domain-containing protein</fullName>
    </recommendedName>
</protein>
<dbReference type="EMBL" id="LAZR01010385">
    <property type="protein sequence ID" value="KKM67223.1"/>
    <property type="molecule type" value="Genomic_DNA"/>
</dbReference>
<accession>A0A0F9JCD1</accession>
<dbReference type="AlphaFoldDB" id="A0A0F9JCD1"/>
<dbReference type="Gene3D" id="3.30.470.30">
    <property type="entry name" value="DNA ligase/mRNA capping enzyme"/>
    <property type="match status" value="1"/>
</dbReference>
<proteinExistence type="predicted"/>
<dbReference type="GO" id="GO:0003911">
    <property type="term" value="F:DNA ligase (NAD+) activity"/>
    <property type="evidence" value="ECO:0007669"/>
    <property type="project" value="InterPro"/>
</dbReference>
<dbReference type="SUPFAM" id="SSF56091">
    <property type="entry name" value="DNA ligase/mRNA capping enzyme, catalytic domain"/>
    <property type="match status" value="1"/>
</dbReference>